<reference evidence="3 4" key="1">
    <citation type="submission" date="2020-08" db="EMBL/GenBank/DDBJ databases">
        <title>Complete Genome Sequence of Effusibacillus dendaii Strain skT53, Isolated from Farmland soil.</title>
        <authorList>
            <person name="Konishi T."/>
            <person name="Kawasaki H."/>
        </authorList>
    </citation>
    <scope>NUCLEOTIDE SEQUENCE [LARGE SCALE GENOMIC DNA]</scope>
    <source>
        <strain evidence="4">skT53</strain>
    </source>
</reference>
<dbReference type="GO" id="GO:0005829">
    <property type="term" value="C:cytosol"/>
    <property type="evidence" value="ECO:0007669"/>
    <property type="project" value="TreeGrafter"/>
</dbReference>
<dbReference type="InterPro" id="IPR025501">
    <property type="entry name" value="MinD_FleN"/>
</dbReference>
<dbReference type="InterPro" id="IPR033875">
    <property type="entry name" value="FlhG"/>
</dbReference>
<proteinExistence type="predicted"/>
<dbReference type="Proteomes" id="UP000593802">
    <property type="component" value="Chromosome"/>
</dbReference>
<name>A0A7I8D9T2_9BACL</name>
<dbReference type="InterPro" id="IPR050625">
    <property type="entry name" value="ParA/MinD_ATPase"/>
</dbReference>
<dbReference type="CDD" id="cd02038">
    <property type="entry name" value="FlhG-like"/>
    <property type="match status" value="1"/>
</dbReference>
<dbReference type="Gene3D" id="3.40.50.300">
    <property type="entry name" value="P-loop containing nucleotide triphosphate hydrolases"/>
    <property type="match status" value="1"/>
</dbReference>
<sequence length="291" mass="32196">MFDQAQRLRQIVPVATDEIRPATRVITITSGKGGVGKSNFSLNFALGLSACGKKVVVLDADVGFANIDVLMGQTPRRTLADLVQKKATIWEILELGPYGIHYIAGGSGLRDFLTLQPDQFEYLMLQLGELQGFADFLIIDTGAGMNQGTLRFILSSDDVIIVSTPEPTAITDAYALIKLITRESGRLLNMQLVVNRATSIMEAKQVAEKLSLVSKKFLNFDLKSLGYLLDDPKVSEAVKQQVPFFVRYPDSPASRCIDQLVRKQLKMPTGVQSMDMGIKSFLSRMRQVFRN</sequence>
<organism evidence="3 4">
    <name type="scientific">Effusibacillus dendaii</name>
    <dbReference type="NCBI Taxonomy" id="2743772"/>
    <lineage>
        <taxon>Bacteria</taxon>
        <taxon>Bacillati</taxon>
        <taxon>Bacillota</taxon>
        <taxon>Bacilli</taxon>
        <taxon>Bacillales</taxon>
        <taxon>Alicyclobacillaceae</taxon>
        <taxon>Effusibacillus</taxon>
    </lineage>
</organism>
<dbReference type="GO" id="GO:0005524">
    <property type="term" value="F:ATP binding"/>
    <property type="evidence" value="ECO:0007669"/>
    <property type="project" value="UniProtKB-KW"/>
</dbReference>
<evidence type="ECO:0000256" key="1">
    <source>
        <dbReference type="ARBA" id="ARBA00022741"/>
    </source>
</evidence>
<dbReference type="PIRSF" id="PIRSF003092">
    <property type="entry name" value="MinD"/>
    <property type="match status" value="1"/>
</dbReference>
<evidence type="ECO:0000313" key="3">
    <source>
        <dbReference type="EMBL" id="BCJ85280.1"/>
    </source>
</evidence>
<keyword evidence="4" id="KW-1185">Reference proteome</keyword>
<dbReference type="PANTHER" id="PTHR43384">
    <property type="entry name" value="SEPTUM SITE-DETERMINING PROTEIN MIND HOMOLOG, CHLOROPLASTIC-RELATED"/>
    <property type="match status" value="1"/>
</dbReference>
<dbReference type="RefSeq" id="WP_200759422.1">
    <property type="nucleotide sequence ID" value="NZ_AP023366.1"/>
</dbReference>
<evidence type="ECO:0000313" key="4">
    <source>
        <dbReference type="Proteomes" id="UP000593802"/>
    </source>
</evidence>
<keyword evidence="1" id="KW-0547">Nucleotide-binding</keyword>
<dbReference type="KEGG" id="eff:skT53_02650"/>
<dbReference type="PANTHER" id="PTHR43384:SF4">
    <property type="entry name" value="CELLULOSE BIOSYNTHESIS PROTEIN BCSQ-RELATED"/>
    <property type="match status" value="1"/>
</dbReference>
<gene>
    <name evidence="3" type="primary">flhG</name>
    <name evidence="3" type="ORF">skT53_02650</name>
</gene>
<evidence type="ECO:0000256" key="2">
    <source>
        <dbReference type="ARBA" id="ARBA00022840"/>
    </source>
</evidence>
<protein>
    <submittedName>
        <fullName evidence="3">Site-determining protein</fullName>
    </submittedName>
</protein>
<dbReference type="InterPro" id="IPR027417">
    <property type="entry name" value="P-loop_NTPase"/>
</dbReference>
<dbReference type="GO" id="GO:0016887">
    <property type="term" value="F:ATP hydrolysis activity"/>
    <property type="evidence" value="ECO:0007669"/>
    <property type="project" value="TreeGrafter"/>
</dbReference>
<dbReference type="EMBL" id="AP023366">
    <property type="protein sequence ID" value="BCJ85280.1"/>
    <property type="molecule type" value="Genomic_DNA"/>
</dbReference>
<keyword evidence="2" id="KW-0067">ATP-binding</keyword>
<accession>A0A7I8D9T2</accession>
<dbReference type="Pfam" id="PF10609">
    <property type="entry name" value="ParA"/>
    <property type="match status" value="1"/>
</dbReference>
<dbReference type="SUPFAM" id="SSF52540">
    <property type="entry name" value="P-loop containing nucleoside triphosphate hydrolases"/>
    <property type="match status" value="1"/>
</dbReference>
<dbReference type="AlphaFoldDB" id="A0A7I8D9T2"/>
<dbReference type="InterPro" id="IPR033756">
    <property type="entry name" value="YlxH/NBP35"/>
</dbReference>
<dbReference type="GO" id="GO:0009898">
    <property type="term" value="C:cytoplasmic side of plasma membrane"/>
    <property type="evidence" value="ECO:0007669"/>
    <property type="project" value="TreeGrafter"/>
</dbReference>
<dbReference type="GO" id="GO:0051782">
    <property type="term" value="P:negative regulation of cell division"/>
    <property type="evidence" value="ECO:0007669"/>
    <property type="project" value="TreeGrafter"/>
</dbReference>